<sequence>MTFTGRGLYAASSKEPRGRRSGWLLIGAVVALVVLLGGTLAAFGSVQLGGESRTDDFTGADAVAVHNGSSGDVSVHRVAGDEVTVERELQGTPLADAREKLDMKGGTVTAGAKCGGGWFFGGCEVDYSIGVPEGTAVTIEAHSGDVELEGIAGEVDVEAGSGSITGEDLRGDVHAATTTGDIELSGVEGDLDLESNTGSLSAEGTGGTVVAEATTGQVDFGGLQADRFEIETTTGGVDLEAGFSVAEIETTTGQVEVEALEPFSRLAVETTTGSAEVEVPDGTYRIGGESTTGDRDIDVETSPDAGSRILVSSTTGSVSVSAD</sequence>
<keyword evidence="5" id="KW-1185">Reference proteome</keyword>
<feature type="domain" description="DUF4097" evidence="3">
    <location>
        <begin position="70"/>
        <end position="313"/>
    </location>
</feature>
<dbReference type="EMBL" id="CP036455">
    <property type="protein sequence ID" value="QBI55908.1"/>
    <property type="molecule type" value="Genomic_DNA"/>
</dbReference>
<keyword evidence="2" id="KW-0472">Membrane</keyword>
<dbReference type="InterPro" id="IPR025164">
    <property type="entry name" value="Toastrack_DUF4097"/>
</dbReference>
<dbReference type="Proteomes" id="UP000292235">
    <property type="component" value="Chromosome"/>
</dbReference>
<dbReference type="KEGG" id="strr:EKD16_20745"/>
<dbReference type="OrthoDB" id="4331847at2"/>
<feature type="compositionally biased region" description="Low complexity" evidence="1">
    <location>
        <begin position="311"/>
        <end position="323"/>
    </location>
</feature>
<evidence type="ECO:0000313" key="4">
    <source>
        <dbReference type="EMBL" id="QBI55908.1"/>
    </source>
</evidence>
<evidence type="ECO:0000259" key="3">
    <source>
        <dbReference type="Pfam" id="PF13349"/>
    </source>
</evidence>
<name>A0A4P6Q599_9ACTN</name>
<reference evidence="4 5" key="1">
    <citation type="submission" date="2019-02" db="EMBL/GenBank/DDBJ databases">
        <authorList>
            <person name="Khodamoradi S."/>
            <person name="Hahnke R.L."/>
            <person name="Kaempfer P."/>
            <person name="Schumann P."/>
            <person name="Rohde M."/>
            <person name="Steinert M."/>
            <person name="Luzhetskyy A."/>
            <person name="Wink J."/>
            <person name="Ruckert C."/>
        </authorList>
    </citation>
    <scope>NUCLEOTIDE SEQUENCE [LARGE SCALE GENOMIC DNA]</scope>
    <source>
        <strain evidence="4 5">M2</strain>
    </source>
</reference>
<feature type="region of interest" description="Disordered" evidence="1">
    <location>
        <begin position="283"/>
        <end position="323"/>
    </location>
</feature>
<protein>
    <recommendedName>
        <fullName evidence="3">DUF4097 domain-containing protein</fullName>
    </recommendedName>
</protein>
<dbReference type="Pfam" id="PF13349">
    <property type="entry name" value="DUF4097"/>
    <property type="match status" value="1"/>
</dbReference>
<keyword evidence="2" id="KW-1133">Transmembrane helix</keyword>
<accession>A0A4P6Q599</accession>
<evidence type="ECO:0000256" key="2">
    <source>
        <dbReference type="SAM" id="Phobius"/>
    </source>
</evidence>
<gene>
    <name evidence="4" type="ORF">EKD16_20745</name>
</gene>
<evidence type="ECO:0000313" key="5">
    <source>
        <dbReference type="Proteomes" id="UP000292235"/>
    </source>
</evidence>
<evidence type="ECO:0000256" key="1">
    <source>
        <dbReference type="SAM" id="MobiDB-lite"/>
    </source>
</evidence>
<proteinExistence type="predicted"/>
<dbReference type="RefSeq" id="WP_131100333.1">
    <property type="nucleotide sequence ID" value="NZ_CP036455.1"/>
</dbReference>
<dbReference type="AlphaFoldDB" id="A0A4P6Q599"/>
<keyword evidence="2" id="KW-0812">Transmembrane</keyword>
<feature type="transmembrane region" description="Helical" evidence="2">
    <location>
        <begin position="21"/>
        <end position="43"/>
    </location>
</feature>
<organism evidence="4 5">
    <name type="scientific">Streptomonospora litoralis</name>
    <dbReference type="NCBI Taxonomy" id="2498135"/>
    <lineage>
        <taxon>Bacteria</taxon>
        <taxon>Bacillati</taxon>
        <taxon>Actinomycetota</taxon>
        <taxon>Actinomycetes</taxon>
        <taxon>Streptosporangiales</taxon>
        <taxon>Nocardiopsidaceae</taxon>
        <taxon>Streptomonospora</taxon>
    </lineage>
</organism>